<proteinExistence type="predicted"/>
<feature type="domain" description="D-alanyl-D-alanine carboxypeptidase-like core" evidence="2">
    <location>
        <begin position="185"/>
        <end position="331"/>
    </location>
</feature>
<organism evidence="3 4">
    <name type="scientific">Amedibacillus dolichus</name>
    <dbReference type="NCBI Taxonomy" id="31971"/>
    <lineage>
        <taxon>Bacteria</taxon>
        <taxon>Bacillati</taxon>
        <taxon>Bacillota</taxon>
        <taxon>Erysipelotrichia</taxon>
        <taxon>Erysipelotrichales</taxon>
        <taxon>Erysipelotrichaceae</taxon>
        <taxon>Amedibacillus</taxon>
    </lineage>
</organism>
<protein>
    <submittedName>
        <fullName evidence="3">M15 family metallopeptidase</fullName>
    </submittedName>
</protein>
<evidence type="ECO:0000313" key="3">
    <source>
        <dbReference type="EMBL" id="MDM8157603.1"/>
    </source>
</evidence>
<dbReference type="InterPro" id="IPR058193">
    <property type="entry name" value="VanY/YodJ_core_dom"/>
</dbReference>
<dbReference type="RefSeq" id="WP_289608048.1">
    <property type="nucleotide sequence ID" value="NZ_JAUDCG010000035.1"/>
</dbReference>
<evidence type="ECO:0000256" key="1">
    <source>
        <dbReference type="SAM" id="Phobius"/>
    </source>
</evidence>
<evidence type="ECO:0000313" key="4">
    <source>
        <dbReference type="Proteomes" id="UP001529340"/>
    </source>
</evidence>
<comment type="caution">
    <text evidence="3">The sequence shown here is derived from an EMBL/GenBank/DDBJ whole genome shotgun (WGS) entry which is preliminary data.</text>
</comment>
<feature type="transmembrane region" description="Helical" evidence="1">
    <location>
        <begin position="6"/>
        <end position="23"/>
    </location>
</feature>
<dbReference type="SUPFAM" id="SSF55166">
    <property type="entry name" value="Hedgehog/DD-peptidase"/>
    <property type="match status" value="1"/>
</dbReference>
<dbReference type="CDD" id="cd14852">
    <property type="entry name" value="LD-carboxypeptidase"/>
    <property type="match status" value="1"/>
</dbReference>
<dbReference type="InterPro" id="IPR003709">
    <property type="entry name" value="VanY-like_core_dom"/>
</dbReference>
<dbReference type="Proteomes" id="UP001529340">
    <property type="component" value="Unassembled WGS sequence"/>
</dbReference>
<dbReference type="Gene3D" id="3.30.1380.10">
    <property type="match status" value="1"/>
</dbReference>
<keyword evidence="1" id="KW-1133">Transmembrane helix</keyword>
<gene>
    <name evidence="3" type="ORF">QUV96_08130</name>
</gene>
<keyword evidence="1" id="KW-0812">Transmembrane</keyword>
<dbReference type="Pfam" id="PF02557">
    <property type="entry name" value="VanY"/>
    <property type="match status" value="1"/>
</dbReference>
<dbReference type="EMBL" id="JAUDCG010000035">
    <property type="protein sequence ID" value="MDM8157603.1"/>
    <property type="molecule type" value="Genomic_DNA"/>
</dbReference>
<dbReference type="PANTHER" id="PTHR34385">
    <property type="entry name" value="D-ALANYL-D-ALANINE CARBOXYPEPTIDASE"/>
    <property type="match status" value="1"/>
</dbReference>
<sequence length="353" mass="41079">MVWKRMSFIVVLLVLFAVCFYWMNQSYDPLARYPYADDADREILLEYLDQEDINYLITQQIKPEEIMPFIAVEGFDIANTRWYSTALQAQEDDVAYIVNFINEYRSRMTYSTLEDILTHYSYSDLIRYFETSDDYDEQSELVTRPDEFTLVLNGHKTVFSYEPADLTLLEHLPVVSTQSESKGFYLRAEAATALQQLMEDATEINGELGGGLTIERAYTSFESQVALYEQAVSEHGEQASWFEDMPGESEYQLGYTVSFALNDSWEEQVEIAEDGSLDYSACEEELSNLQRQQISWLRENAYRYGFVIRFEEGKEAQTQKAWQPFTLRYVGVENARTMHEQDSCMEEMNFASS</sequence>
<keyword evidence="1" id="KW-0472">Membrane</keyword>
<reference evidence="3 4" key="3">
    <citation type="submission" date="2023-06" db="EMBL/GenBank/DDBJ databases">
        <authorList>
            <person name="Zeman M."/>
            <person name="Kubasova T."/>
            <person name="Jahodarova E."/>
            <person name="Nykrynova M."/>
            <person name="Rychlik I."/>
        </authorList>
    </citation>
    <scope>NUCLEOTIDE SEQUENCE [LARGE SCALE GENOMIC DNA]</scope>
    <source>
        <strain evidence="3 4">ET39</strain>
    </source>
</reference>
<dbReference type="InterPro" id="IPR009045">
    <property type="entry name" value="Zn_M74/Hedgehog-like"/>
</dbReference>
<name>A0ABT7UF59_9FIRM</name>
<accession>A0ABT7UF59</accession>
<keyword evidence="4" id="KW-1185">Reference proteome</keyword>
<reference evidence="3 4" key="2">
    <citation type="submission" date="2023-06" db="EMBL/GenBank/DDBJ databases">
        <title>Identification and characterization of horizontal gene transfer across gut microbiota members of farm animals based on homology search.</title>
        <authorList>
            <person name="Schwarzerova J."/>
            <person name="Nykrynova M."/>
            <person name="Jureckova K."/>
            <person name="Cejkova D."/>
            <person name="Rychlik I."/>
        </authorList>
    </citation>
    <scope>NUCLEOTIDE SEQUENCE [LARGE SCALE GENOMIC DNA]</scope>
    <source>
        <strain evidence="3 4">ET39</strain>
    </source>
</reference>
<reference evidence="4" key="1">
    <citation type="submission" date="2023-06" db="EMBL/GenBank/DDBJ databases">
        <title>Identification and characterization of horizontal gene transfer across gut microbiota members of farm animals based on homology search.</title>
        <authorList>
            <person name="Zeman M."/>
            <person name="Kubasova T."/>
            <person name="Jahodarova E."/>
            <person name="Nykrynova M."/>
            <person name="Rychlik I."/>
        </authorList>
    </citation>
    <scope>NUCLEOTIDE SEQUENCE [LARGE SCALE GENOMIC DNA]</scope>
    <source>
        <strain evidence="4">ET39</strain>
    </source>
</reference>
<dbReference type="InterPro" id="IPR052179">
    <property type="entry name" value="DD-CPase-like"/>
</dbReference>
<evidence type="ECO:0000259" key="2">
    <source>
        <dbReference type="Pfam" id="PF02557"/>
    </source>
</evidence>
<dbReference type="PANTHER" id="PTHR34385:SF1">
    <property type="entry name" value="PEPTIDOGLYCAN L-ALANYL-D-GLUTAMATE ENDOPEPTIDASE CWLK"/>
    <property type="match status" value="1"/>
</dbReference>